<dbReference type="InterPro" id="IPR001387">
    <property type="entry name" value="Cro/C1-type_HTH"/>
</dbReference>
<protein>
    <submittedName>
        <fullName evidence="2">Helix-turn-helix domain-containing protein</fullName>
    </submittedName>
</protein>
<dbReference type="RefSeq" id="WP_390359058.1">
    <property type="nucleotide sequence ID" value="NZ_JBHTKJ010000007.1"/>
</dbReference>
<dbReference type="SUPFAM" id="SSF47413">
    <property type="entry name" value="lambda repressor-like DNA-binding domains"/>
    <property type="match status" value="1"/>
</dbReference>
<sequence length="84" mass="9783">MDGEREIVLRNKQFCRLFGEYIREAREARGDTLEKLADDAGIDTSTIERIERGVSDPRNSTVFKLEKVLEINIHNIYKEISEKL</sequence>
<reference evidence="3" key="1">
    <citation type="journal article" date="2019" name="Int. J. Syst. Evol. Microbiol.">
        <title>The Global Catalogue of Microorganisms (GCM) 10K type strain sequencing project: providing services to taxonomists for standard genome sequencing and annotation.</title>
        <authorList>
            <consortium name="The Broad Institute Genomics Platform"/>
            <consortium name="The Broad Institute Genome Sequencing Center for Infectious Disease"/>
            <person name="Wu L."/>
            <person name="Ma J."/>
        </authorList>
    </citation>
    <scope>NUCLEOTIDE SEQUENCE [LARGE SCALE GENOMIC DNA]</scope>
    <source>
        <strain evidence="3">CCUG 56754</strain>
    </source>
</reference>
<evidence type="ECO:0000313" key="2">
    <source>
        <dbReference type="EMBL" id="MFD1037199.1"/>
    </source>
</evidence>
<comment type="caution">
    <text evidence="2">The sequence shown here is derived from an EMBL/GenBank/DDBJ whole genome shotgun (WGS) entry which is preliminary data.</text>
</comment>
<dbReference type="SMART" id="SM00530">
    <property type="entry name" value="HTH_XRE"/>
    <property type="match status" value="1"/>
</dbReference>
<dbReference type="InterPro" id="IPR010982">
    <property type="entry name" value="Lambda_DNA-bd_dom_sf"/>
</dbReference>
<dbReference type="PROSITE" id="PS50943">
    <property type="entry name" value="HTH_CROC1"/>
    <property type="match status" value="1"/>
</dbReference>
<organism evidence="2 3">
    <name type="scientific">Virgibacillus byunsanensis</name>
    <dbReference type="NCBI Taxonomy" id="570945"/>
    <lineage>
        <taxon>Bacteria</taxon>
        <taxon>Bacillati</taxon>
        <taxon>Bacillota</taxon>
        <taxon>Bacilli</taxon>
        <taxon>Bacillales</taxon>
        <taxon>Bacillaceae</taxon>
        <taxon>Virgibacillus</taxon>
    </lineage>
</organism>
<dbReference type="Proteomes" id="UP001597040">
    <property type="component" value="Unassembled WGS sequence"/>
</dbReference>
<dbReference type="EMBL" id="JBHTKJ010000007">
    <property type="protein sequence ID" value="MFD1037199.1"/>
    <property type="molecule type" value="Genomic_DNA"/>
</dbReference>
<feature type="domain" description="HTH cro/C1-type" evidence="1">
    <location>
        <begin position="22"/>
        <end position="76"/>
    </location>
</feature>
<keyword evidence="3" id="KW-1185">Reference proteome</keyword>
<name>A0ABW3LID4_9BACI</name>
<gene>
    <name evidence="2" type="ORF">ACFQ3N_02000</name>
</gene>
<accession>A0ABW3LID4</accession>
<dbReference type="CDD" id="cd00093">
    <property type="entry name" value="HTH_XRE"/>
    <property type="match status" value="1"/>
</dbReference>
<dbReference type="Pfam" id="PF01381">
    <property type="entry name" value="HTH_3"/>
    <property type="match status" value="1"/>
</dbReference>
<evidence type="ECO:0000259" key="1">
    <source>
        <dbReference type="PROSITE" id="PS50943"/>
    </source>
</evidence>
<dbReference type="Gene3D" id="1.10.260.40">
    <property type="entry name" value="lambda repressor-like DNA-binding domains"/>
    <property type="match status" value="1"/>
</dbReference>
<proteinExistence type="predicted"/>
<evidence type="ECO:0000313" key="3">
    <source>
        <dbReference type="Proteomes" id="UP001597040"/>
    </source>
</evidence>